<dbReference type="InterPro" id="IPR011234">
    <property type="entry name" value="Fumarylacetoacetase-like_C"/>
</dbReference>
<sequence length="286" mass="31224">MKFISFIRCGKAGFGLLTTRKNGQQAIIDLTNKLGSETNSLQDAISLNKLELAEKLANAPADFSLSDVTLLPVIPNPNKILCIGLNYETHRAETKRPDAKYPTIFTRFADSQVADGQPLIIPHVSERFDYEGELAIIIGQGGRYIEEADAMQHVAGYACYNDATARDWQRHTHQFTPGKTFPATGAFGPFMADAKSIGDYTKLKIQTRLNGKIMQDADLSQLIFSIPRLIAYCSSFTPLTAGDVIITGTPGGVGDRREPPVYMQAGDVVEVEISELGILSNPIIAE</sequence>
<comment type="caution">
    <text evidence="4">The sequence shown here is derived from an EMBL/GenBank/DDBJ whole genome shotgun (WGS) entry which is preliminary data.</text>
</comment>
<dbReference type="InterPro" id="IPR051121">
    <property type="entry name" value="FAH"/>
</dbReference>
<dbReference type="SUPFAM" id="SSF56529">
    <property type="entry name" value="FAH"/>
    <property type="match status" value="1"/>
</dbReference>
<evidence type="ECO:0000313" key="4">
    <source>
        <dbReference type="EMBL" id="PCJ00553.1"/>
    </source>
</evidence>
<dbReference type="EMBL" id="NVUS01000011">
    <property type="protein sequence ID" value="PCJ00553.1"/>
    <property type="molecule type" value="Genomic_DNA"/>
</dbReference>
<dbReference type="GO" id="GO:0016853">
    <property type="term" value="F:isomerase activity"/>
    <property type="evidence" value="ECO:0007669"/>
    <property type="project" value="UniProtKB-KW"/>
</dbReference>
<feature type="domain" description="Fumarylacetoacetase-like C-terminal" evidence="3">
    <location>
        <begin position="79"/>
        <end position="283"/>
    </location>
</feature>
<accession>A0A2A4Z0G6</accession>
<evidence type="ECO:0000259" key="3">
    <source>
        <dbReference type="Pfam" id="PF01557"/>
    </source>
</evidence>
<reference key="1">
    <citation type="submission" date="2017-08" db="EMBL/GenBank/DDBJ databases">
        <title>A dynamic microbial community with high functional redundancy inhabits the cold, oxic subseafloor aquifer.</title>
        <authorList>
            <person name="Tully B.J."/>
            <person name="Wheat C.G."/>
            <person name="Glazer B.T."/>
            <person name="Huber J.A."/>
        </authorList>
    </citation>
    <scope>NUCLEOTIDE SEQUENCE [LARGE SCALE GENOMIC DNA]</scope>
</reference>
<dbReference type="PANTHER" id="PTHR42796">
    <property type="entry name" value="FUMARYLACETOACETATE HYDROLASE DOMAIN-CONTAINING PROTEIN 2A-RELATED"/>
    <property type="match status" value="1"/>
</dbReference>
<organism evidence="4">
    <name type="scientific">OCS116 cluster bacterium</name>
    <dbReference type="NCBI Taxonomy" id="2030921"/>
    <lineage>
        <taxon>Bacteria</taxon>
        <taxon>Pseudomonadati</taxon>
        <taxon>Pseudomonadota</taxon>
        <taxon>Alphaproteobacteria</taxon>
        <taxon>OCS116 cluster</taxon>
    </lineage>
</organism>
<reference evidence="4" key="2">
    <citation type="journal article" date="2018" name="ISME J.">
        <title>A dynamic microbial community with high functional redundancy inhabits the cold, oxic subseafloor aquifer.</title>
        <authorList>
            <person name="Tully B.J."/>
            <person name="Wheat C.G."/>
            <person name="Glazer B.T."/>
            <person name="Huber J.A."/>
        </authorList>
    </citation>
    <scope>NUCLEOTIDE SEQUENCE</scope>
    <source>
        <strain evidence="4">NORP83</strain>
    </source>
</reference>
<evidence type="ECO:0000256" key="2">
    <source>
        <dbReference type="ARBA" id="ARBA00022723"/>
    </source>
</evidence>
<dbReference type="Pfam" id="PF01557">
    <property type="entry name" value="FAA_hydrolase"/>
    <property type="match status" value="1"/>
</dbReference>
<gene>
    <name evidence="4" type="ORF">COB13_09615</name>
</gene>
<dbReference type="FunFam" id="3.90.850.10:FF:000002">
    <property type="entry name" value="2-hydroxyhepta-2,4-diene-1,7-dioate isomerase"/>
    <property type="match status" value="1"/>
</dbReference>
<dbReference type="PANTHER" id="PTHR42796:SF4">
    <property type="entry name" value="FUMARYLACETOACETATE HYDROLASE DOMAIN-CONTAINING PROTEIN 2A"/>
    <property type="match status" value="1"/>
</dbReference>
<dbReference type="InterPro" id="IPR036663">
    <property type="entry name" value="Fumarylacetoacetase_C_sf"/>
</dbReference>
<proteinExistence type="inferred from homology"/>
<dbReference type="GO" id="GO:0046872">
    <property type="term" value="F:metal ion binding"/>
    <property type="evidence" value="ECO:0007669"/>
    <property type="project" value="UniProtKB-KW"/>
</dbReference>
<keyword evidence="2" id="KW-0479">Metal-binding</keyword>
<protein>
    <submittedName>
        <fullName evidence="4">5-carboxymethyl-2-hydroxymuconate isomerase</fullName>
    </submittedName>
</protein>
<keyword evidence="4" id="KW-0413">Isomerase</keyword>
<name>A0A2A4Z0G6_9PROT</name>
<dbReference type="AlphaFoldDB" id="A0A2A4Z0G6"/>
<evidence type="ECO:0000256" key="1">
    <source>
        <dbReference type="ARBA" id="ARBA00010211"/>
    </source>
</evidence>
<comment type="similarity">
    <text evidence="1">Belongs to the FAH family.</text>
</comment>
<dbReference type="GO" id="GO:0019752">
    <property type="term" value="P:carboxylic acid metabolic process"/>
    <property type="evidence" value="ECO:0007669"/>
    <property type="project" value="UniProtKB-ARBA"/>
</dbReference>
<dbReference type="Gene3D" id="3.90.850.10">
    <property type="entry name" value="Fumarylacetoacetase-like, C-terminal domain"/>
    <property type="match status" value="1"/>
</dbReference>